<dbReference type="RefSeq" id="WP_064307973.1">
    <property type="nucleotide sequence ID" value="NZ_LWCR01000015.1"/>
</dbReference>
<reference evidence="1 2" key="1">
    <citation type="submission" date="2016-04" db="EMBL/GenBank/DDBJ databases">
        <title>Draft Genome Sequences of Staphylococcus capitis Strain H36, S. capitis Strain H65, S. cohnii Strain H62, S. hominis Strain H69, Mycobacterium iranicum Strain H39, Plantibacter sp. Strain H53, Pseudomonas oryzihabitans Strain H72, and Microbacterium sp. Strain H83, isolated from residential settings.</title>
        <authorList>
            <person name="Lymperopoulou D."/>
            <person name="Adams R.I."/>
            <person name="Lindow S."/>
            <person name="Coil D.A."/>
            <person name="Jospin G."/>
            <person name="Eisen J.A."/>
        </authorList>
    </citation>
    <scope>NUCLEOTIDE SEQUENCE [LARGE SCALE GENOMIC DNA]</scope>
    <source>
        <strain evidence="1 2">H72</strain>
    </source>
</reference>
<dbReference type="EMBL" id="LWCR01000015">
    <property type="protein sequence ID" value="OAN29402.1"/>
    <property type="molecule type" value="Genomic_DNA"/>
</dbReference>
<dbReference type="Proteomes" id="UP000078356">
    <property type="component" value="Unassembled WGS sequence"/>
</dbReference>
<gene>
    <name evidence="1" type="ORF">A4V15_18350</name>
</gene>
<name>A0A178LFG5_9PSED</name>
<organism evidence="1 2">
    <name type="scientific">Pseudomonas oryzihabitans</name>
    <dbReference type="NCBI Taxonomy" id="47885"/>
    <lineage>
        <taxon>Bacteria</taxon>
        <taxon>Pseudomonadati</taxon>
        <taxon>Pseudomonadota</taxon>
        <taxon>Gammaproteobacteria</taxon>
        <taxon>Pseudomonadales</taxon>
        <taxon>Pseudomonadaceae</taxon>
        <taxon>Pseudomonas</taxon>
    </lineage>
</organism>
<evidence type="ECO:0000313" key="1">
    <source>
        <dbReference type="EMBL" id="OAN29402.1"/>
    </source>
</evidence>
<proteinExistence type="predicted"/>
<accession>A0A178LFG5</accession>
<dbReference type="AlphaFoldDB" id="A0A178LFG5"/>
<protein>
    <recommendedName>
        <fullName evidence="3">Lipoprotein</fullName>
    </recommendedName>
</protein>
<evidence type="ECO:0000313" key="2">
    <source>
        <dbReference type="Proteomes" id="UP000078356"/>
    </source>
</evidence>
<sequence>MRHLLLASLCALTFTGCTVYDTSPRYYSRPAPPAAVFYGTPAYPPPVVIVRPYGYGYYYRPAPPPPPHWGPGPGWGPPGWGPRPGYGPPGWGPRYGPRW</sequence>
<comment type="caution">
    <text evidence="1">The sequence shown here is derived from an EMBL/GenBank/DDBJ whole genome shotgun (WGS) entry which is preliminary data.</text>
</comment>
<evidence type="ECO:0008006" key="3">
    <source>
        <dbReference type="Google" id="ProtNLM"/>
    </source>
</evidence>
<dbReference type="PROSITE" id="PS51257">
    <property type="entry name" value="PROKAR_LIPOPROTEIN"/>
    <property type="match status" value="1"/>
</dbReference>